<evidence type="ECO:0008006" key="4">
    <source>
        <dbReference type="Google" id="ProtNLM"/>
    </source>
</evidence>
<feature type="transmembrane region" description="Helical" evidence="1">
    <location>
        <begin position="102"/>
        <end position="127"/>
    </location>
</feature>
<name>A0A660S6B9_UNCT6</name>
<evidence type="ECO:0000313" key="3">
    <source>
        <dbReference type="Proteomes" id="UP000282321"/>
    </source>
</evidence>
<proteinExistence type="predicted"/>
<gene>
    <name evidence="2" type="ORF">DRP44_06490</name>
</gene>
<keyword evidence="1" id="KW-0812">Transmembrane</keyword>
<feature type="transmembrane region" description="Helical" evidence="1">
    <location>
        <begin position="12"/>
        <end position="31"/>
    </location>
</feature>
<feature type="transmembrane region" description="Helical" evidence="1">
    <location>
        <begin position="52"/>
        <end position="70"/>
    </location>
</feature>
<accession>A0A660S6B9</accession>
<evidence type="ECO:0000256" key="1">
    <source>
        <dbReference type="SAM" id="Phobius"/>
    </source>
</evidence>
<keyword evidence="1" id="KW-1133">Transmembrane helix</keyword>
<dbReference type="Proteomes" id="UP000282321">
    <property type="component" value="Unassembled WGS sequence"/>
</dbReference>
<protein>
    <recommendedName>
        <fullName evidence="4">ECF transporter S component</fullName>
    </recommendedName>
</protein>
<organism evidence="2 3">
    <name type="scientific">candidate division TA06 bacterium</name>
    <dbReference type="NCBI Taxonomy" id="2250710"/>
    <lineage>
        <taxon>Bacteria</taxon>
        <taxon>Bacteria division TA06</taxon>
    </lineage>
</organism>
<reference evidence="2 3" key="1">
    <citation type="submission" date="2018-06" db="EMBL/GenBank/DDBJ databases">
        <title>Extensive metabolic versatility and redundancy in microbially diverse, dynamic hydrothermal sediments.</title>
        <authorList>
            <person name="Dombrowski N."/>
            <person name="Teske A."/>
            <person name="Baker B.J."/>
        </authorList>
    </citation>
    <scope>NUCLEOTIDE SEQUENCE [LARGE SCALE GENOMIC DNA]</scope>
    <source>
        <strain evidence="2">B35_G9</strain>
    </source>
</reference>
<sequence length="171" mass="18853">MKKDNNNIRSTVFIALFSATAIALGYALVALPNIELVTATLFVTGMILGWKRGIYVAVITYLVFSLFNPFGFPNPLLLIAQVIGAIIAVVAGDLSNKYDNPIFFFFSGFSVTLIYDVITNITGYLVFVSKQTFIAYLIGGLSFAAVHIVSNILIFIILLYPLRNEIKKLRS</sequence>
<feature type="transmembrane region" description="Helical" evidence="1">
    <location>
        <begin position="133"/>
        <end position="160"/>
    </location>
</feature>
<dbReference type="Pfam" id="PF07155">
    <property type="entry name" value="ECF-ribofla_trS"/>
    <property type="match status" value="1"/>
</dbReference>
<evidence type="ECO:0000313" key="2">
    <source>
        <dbReference type="EMBL" id="RKX65371.1"/>
    </source>
</evidence>
<dbReference type="AlphaFoldDB" id="A0A660S6B9"/>
<dbReference type="EMBL" id="QNBC01000094">
    <property type="protein sequence ID" value="RKX65371.1"/>
    <property type="molecule type" value="Genomic_DNA"/>
</dbReference>
<dbReference type="GO" id="GO:0016020">
    <property type="term" value="C:membrane"/>
    <property type="evidence" value="ECO:0007669"/>
    <property type="project" value="InterPro"/>
</dbReference>
<feature type="transmembrane region" description="Helical" evidence="1">
    <location>
        <begin position="76"/>
        <end position="95"/>
    </location>
</feature>
<comment type="caution">
    <text evidence="2">The sequence shown here is derived from an EMBL/GenBank/DDBJ whole genome shotgun (WGS) entry which is preliminary data.</text>
</comment>
<dbReference type="InterPro" id="IPR009825">
    <property type="entry name" value="ECF_substrate-spec-like"/>
</dbReference>
<dbReference type="Gene3D" id="1.10.1760.20">
    <property type="match status" value="1"/>
</dbReference>
<keyword evidence="1" id="KW-0472">Membrane</keyword>